<keyword evidence="17" id="KW-1185">Reference proteome</keyword>
<keyword evidence="3" id="KW-1003">Cell membrane</keyword>
<keyword evidence="9" id="KW-0133">Cell shape</keyword>
<dbReference type="PANTHER" id="PTHR30627:SF2">
    <property type="entry name" value="PEPTIDOGLYCAN D,D-TRANSPEPTIDASE MRDA"/>
    <property type="match status" value="1"/>
</dbReference>
<dbReference type="KEGG" id="ptc:phytr_8610"/>
<keyword evidence="13" id="KW-0961">Cell wall biogenesis/degradation</keyword>
<sequence>MLDPKIFRNFLITRRQFVLGGIQASLVALLVGRLGYLQLYKYNQYLQRSKKNRTSKILLTPIRGEIIDCKDIKVATNLQQFNLILRRPTSKIAQNSLEKVFNLLQLSVYQQQEIKQKIKNTANALLMQNLSWEQVVLIEQNIFDLKHVFIEYNLIRGYPFANCMSHLIGYATLEYDEFGRVCPIGKSGIEKTYNQELKGEFGIRELEVDAHGNTVRELNLSPSQTGQNMTLSIDCSLQNKIATIFQNLTGAAIVYDLKKQQILSMFSSPNFESNDFASKNLSHKKWQNLQQDPKLPLLNKAISSVFPPGSIFKLVTCLAALKYGISPNEKFLCKAGGFLGDKFNCWKLDGHGLLNMEEAIGVSCNHYMYHVAQIVGQKNITDMARSLGLGQKVGIDLPGEVQGSLPGLTIFKPSLSKALNLCIGQGEIAATPLQLSRLISIIACKGRLASYHLKLDGPSSSQKLGLDPRYFEVIHKGMWRSVNHISGTSKAVKSKIILAGKTGTAQVFSKKNVLDPENIPWHLRNHALFGGFGPFEDPRFSVMVVIEHGGSGGRDAAPVAKKIFDLLW</sequence>
<keyword evidence="7" id="KW-0812">Transmembrane</keyword>
<evidence type="ECO:0000313" key="17">
    <source>
        <dbReference type="Proteomes" id="UP000241762"/>
    </source>
</evidence>
<dbReference type="NCBIfam" id="TIGR03423">
    <property type="entry name" value="pbp2_mrdA"/>
    <property type="match status" value="1"/>
</dbReference>
<dbReference type="Pfam" id="PF00905">
    <property type="entry name" value="Transpeptidase"/>
    <property type="match status" value="1"/>
</dbReference>
<dbReference type="GO" id="GO:0008658">
    <property type="term" value="F:penicillin binding"/>
    <property type="evidence" value="ECO:0007669"/>
    <property type="project" value="InterPro"/>
</dbReference>
<dbReference type="InterPro" id="IPR005311">
    <property type="entry name" value="PBP_dimer"/>
</dbReference>
<keyword evidence="11" id="KW-1133">Transmembrane helix</keyword>
<dbReference type="Gene3D" id="3.40.710.10">
    <property type="entry name" value="DD-peptidase/beta-lactamase superfamily"/>
    <property type="match status" value="1"/>
</dbReference>
<evidence type="ECO:0000256" key="13">
    <source>
        <dbReference type="ARBA" id="ARBA00023316"/>
    </source>
</evidence>
<evidence type="ECO:0000256" key="12">
    <source>
        <dbReference type="ARBA" id="ARBA00023136"/>
    </source>
</evidence>
<evidence type="ECO:0000259" key="15">
    <source>
        <dbReference type="Pfam" id="PF03717"/>
    </source>
</evidence>
<keyword evidence="6" id="KW-0645">Protease</keyword>
<evidence type="ECO:0000256" key="11">
    <source>
        <dbReference type="ARBA" id="ARBA00022989"/>
    </source>
</evidence>
<dbReference type="AlphaFoldDB" id="A0A2P1P959"/>
<feature type="domain" description="Penicillin-binding protein dimerisation" evidence="15">
    <location>
        <begin position="60"/>
        <end position="218"/>
    </location>
</feature>
<dbReference type="InterPro" id="IPR036138">
    <property type="entry name" value="PBP_dimer_sf"/>
</dbReference>
<dbReference type="SUPFAM" id="SSF56601">
    <property type="entry name" value="beta-lactamase/transpeptidase-like"/>
    <property type="match status" value="1"/>
</dbReference>
<evidence type="ECO:0000256" key="9">
    <source>
        <dbReference type="ARBA" id="ARBA00022960"/>
    </source>
</evidence>
<evidence type="ECO:0000256" key="1">
    <source>
        <dbReference type="ARBA" id="ARBA00004167"/>
    </source>
</evidence>
<dbReference type="InterPro" id="IPR050515">
    <property type="entry name" value="Beta-lactam/transpept"/>
</dbReference>
<evidence type="ECO:0000259" key="14">
    <source>
        <dbReference type="Pfam" id="PF00905"/>
    </source>
</evidence>
<evidence type="ECO:0000256" key="2">
    <source>
        <dbReference type="ARBA" id="ARBA00004236"/>
    </source>
</evidence>
<dbReference type="GO" id="GO:0009002">
    <property type="term" value="F:serine-type D-Ala-D-Ala carboxypeptidase activity"/>
    <property type="evidence" value="ECO:0007669"/>
    <property type="project" value="InterPro"/>
</dbReference>
<evidence type="ECO:0000256" key="5">
    <source>
        <dbReference type="ARBA" id="ARBA00022645"/>
    </source>
</evidence>
<evidence type="ECO:0000256" key="4">
    <source>
        <dbReference type="ARBA" id="ARBA00022519"/>
    </source>
</evidence>
<dbReference type="PANTHER" id="PTHR30627">
    <property type="entry name" value="PEPTIDOGLYCAN D,D-TRANSPEPTIDASE"/>
    <property type="match status" value="1"/>
</dbReference>
<keyword evidence="8" id="KW-0378">Hydrolase</keyword>
<keyword evidence="4" id="KW-0997">Cell inner membrane</keyword>
<dbReference type="InterPro" id="IPR017790">
    <property type="entry name" value="Penicillin-binding_protein_2"/>
</dbReference>
<feature type="domain" description="Penicillin-binding protein transpeptidase" evidence="14">
    <location>
        <begin position="250"/>
        <end position="564"/>
    </location>
</feature>
<dbReference type="Gene3D" id="3.90.1310.10">
    <property type="entry name" value="Penicillin-binding protein 2a (Domain 2)"/>
    <property type="match status" value="1"/>
</dbReference>
<dbReference type="GO" id="GO:0009252">
    <property type="term" value="P:peptidoglycan biosynthetic process"/>
    <property type="evidence" value="ECO:0007669"/>
    <property type="project" value="UniProtKB-KW"/>
</dbReference>
<dbReference type="OrthoDB" id="9766847at2"/>
<dbReference type="InterPro" id="IPR012338">
    <property type="entry name" value="Beta-lactam/transpept-like"/>
</dbReference>
<dbReference type="EMBL" id="CP027845">
    <property type="protein sequence ID" value="AVP87793.1"/>
    <property type="molecule type" value="Genomic_DNA"/>
</dbReference>
<evidence type="ECO:0000256" key="7">
    <source>
        <dbReference type="ARBA" id="ARBA00022692"/>
    </source>
</evidence>
<keyword evidence="5" id="KW-0121">Carboxypeptidase</keyword>
<evidence type="ECO:0000256" key="6">
    <source>
        <dbReference type="ARBA" id="ARBA00022670"/>
    </source>
</evidence>
<proteinExistence type="predicted"/>
<evidence type="ECO:0000313" key="16">
    <source>
        <dbReference type="EMBL" id="AVP87793.1"/>
    </source>
</evidence>
<organism evidence="16 17">
    <name type="scientific">Candidatus Phycorickettsia trachydisci</name>
    <dbReference type="NCBI Taxonomy" id="2115978"/>
    <lineage>
        <taxon>Bacteria</taxon>
        <taxon>Pseudomonadati</taxon>
        <taxon>Pseudomonadota</taxon>
        <taxon>Alphaproteobacteria</taxon>
        <taxon>Rickettsiales</taxon>
        <taxon>Rickettsiaceae</taxon>
        <taxon>Candidatus Phycorickettsia</taxon>
    </lineage>
</organism>
<name>A0A2P1P959_9RICK</name>
<dbReference type="GO" id="GO:0071972">
    <property type="term" value="F:peptidoglycan L,D-transpeptidase activity"/>
    <property type="evidence" value="ECO:0007669"/>
    <property type="project" value="TreeGrafter"/>
</dbReference>
<dbReference type="InterPro" id="IPR001460">
    <property type="entry name" value="PCN-bd_Tpept"/>
</dbReference>
<evidence type="ECO:0000256" key="8">
    <source>
        <dbReference type="ARBA" id="ARBA00022801"/>
    </source>
</evidence>
<keyword evidence="12" id="KW-0472">Membrane</keyword>
<dbReference type="GO" id="GO:0006508">
    <property type="term" value="P:proteolysis"/>
    <property type="evidence" value="ECO:0007669"/>
    <property type="project" value="UniProtKB-KW"/>
</dbReference>
<keyword evidence="10" id="KW-0573">Peptidoglycan synthesis</keyword>
<reference evidence="16 17" key="1">
    <citation type="submission" date="2018-03" db="EMBL/GenBank/DDBJ databases">
        <title>A gene transfer event suggests a long-term partnership between eustigmatophyte algae and a novel lineage of endosymbiotic bacteria.</title>
        <authorList>
            <person name="Yurchenko T."/>
            <person name="Sevcikova T."/>
            <person name="Pribyl P."/>
            <person name="El Karkouri K."/>
            <person name="Klimes V."/>
            <person name="Amaral R."/>
            <person name="Zbrankova V."/>
            <person name="Kim E."/>
            <person name="Raoult D."/>
            <person name="Santos L.M.A."/>
            <person name="Elias M."/>
        </authorList>
    </citation>
    <scope>NUCLEOTIDE SEQUENCE [LARGE SCALE GENOMIC DNA]</scope>
    <source>
        <strain evidence="16">CCALA 838</strain>
    </source>
</reference>
<gene>
    <name evidence="16" type="ORF">phytr_8610</name>
</gene>
<evidence type="ECO:0008006" key="18">
    <source>
        <dbReference type="Google" id="ProtNLM"/>
    </source>
</evidence>
<dbReference type="GO" id="GO:0071555">
    <property type="term" value="P:cell wall organization"/>
    <property type="evidence" value="ECO:0007669"/>
    <property type="project" value="UniProtKB-KW"/>
</dbReference>
<dbReference type="GO" id="GO:0008360">
    <property type="term" value="P:regulation of cell shape"/>
    <property type="evidence" value="ECO:0007669"/>
    <property type="project" value="UniProtKB-KW"/>
</dbReference>
<dbReference type="SUPFAM" id="SSF56519">
    <property type="entry name" value="Penicillin binding protein dimerisation domain"/>
    <property type="match status" value="1"/>
</dbReference>
<dbReference type="Proteomes" id="UP000241762">
    <property type="component" value="Chromosome"/>
</dbReference>
<protein>
    <recommendedName>
        <fullName evidence="18">Penicillin-binding protein 2</fullName>
    </recommendedName>
</protein>
<dbReference type="RefSeq" id="WP_106874638.1">
    <property type="nucleotide sequence ID" value="NZ_CP027845.1"/>
</dbReference>
<evidence type="ECO:0000256" key="3">
    <source>
        <dbReference type="ARBA" id="ARBA00022475"/>
    </source>
</evidence>
<comment type="subcellular location">
    <subcellularLocation>
        <location evidence="2">Cell membrane</location>
    </subcellularLocation>
    <subcellularLocation>
        <location evidence="1">Membrane</location>
        <topology evidence="1">Single-pass membrane protein</topology>
    </subcellularLocation>
</comment>
<dbReference type="GO" id="GO:0005886">
    <property type="term" value="C:plasma membrane"/>
    <property type="evidence" value="ECO:0007669"/>
    <property type="project" value="UniProtKB-SubCell"/>
</dbReference>
<evidence type="ECO:0000256" key="10">
    <source>
        <dbReference type="ARBA" id="ARBA00022984"/>
    </source>
</evidence>
<dbReference type="Pfam" id="PF03717">
    <property type="entry name" value="PBP_dimer"/>
    <property type="match status" value="1"/>
</dbReference>
<accession>A0A2P1P959</accession>